<feature type="transmembrane region" description="Helical" evidence="1">
    <location>
        <begin position="87"/>
        <end position="106"/>
    </location>
</feature>
<protein>
    <submittedName>
        <fullName evidence="2">Uncharacterized protein</fullName>
    </submittedName>
</protein>
<dbReference type="Proteomes" id="UP000316621">
    <property type="component" value="Chromosome 7"/>
</dbReference>
<keyword evidence="1" id="KW-0472">Membrane</keyword>
<reference evidence="2 3" key="1">
    <citation type="journal article" date="2018" name="Science">
        <title>The opium poppy genome and morphinan production.</title>
        <authorList>
            <person name="Guo L."/>
            <person name="Winzer T."/>
            <person name="Yang X."/>
            <person name="Li Y."/>
            <person name="Ning Z."/>
            <person name="He Z."/>
            <person name="Teodor R."/>
            <person name="Lu Y."/>
            <person name="Bowser T.A."/>
            <person name="Graham I.A."/>
            <person name="Ye K."/>
        </authorList>
    </citation>
    <scope>NUCLEOTIDE SEQUENCE [LARGE SCALE GENOMIC DNA]</scope>
    <source>
        <strain evidence="3">cv. HN1</strain>
        <tissue evidence="2">Leaves</tissue>
    </source>
</reference>
<keyword evidence="1" id="KW-1133">Transmembrane helix</keyword>
<dbReference type="Pfam" id="PF05512">
    <property type="entry name" value="AWPM-19"/>
    <property type="match status" value="1"/>
</dbReference>
<evidence type="ECO:0000256" key="1">
    <source>
        <dbReference type="SAM" id="Phobius"/>
    </source>
</evidence>
<dbReference type="PANTHER" id="PTHR33294">
    <property type="entry name" value="AWPM-19-LIKE FAMILY PROTEIN"/>
    <property type="match status" value="1"/>
</dbReference>
<organism evidence="2 3">
    <name type="scientific">Papaver somniferum</name>
    <name type="common">Opium poppy</name>
    <dbReference type="NCBI Taxonomy" id="3469"/>
    <lineage>
        <taxon>Eukaryota</taxon>
        <taxon>Viridiplantae</taxon>
        <taxon>Streptophyta</taxon>
        <taxon>Embryophyta</taxon>
        <taxon>Tracheophyta</taxon>
        <taxon>Spermatophyta</taxon>
        <taxon>Magnoliopsida</taxon>
        <taxon>Ranunculales</taxon>
        <taxon>Papaveraceae</taxon>
        <taxon>Papaveroideae</taxon>
        <taxon>Papaver</taxon>
    </lineage>
</organism>
<evidence type="ECO:0000313" key="2">
    <source>
        <dbReference type="EMBL" id="RZC70270.1"/>
    </source>
</evidence>
<dbReference type="OMA" id="YINGEQH"/>
<keyword evidence="1" id="KW-0812">Transmembrane</keyword>
<gene>
    <name evidence="2" type="ORF">C5167_033426</name>
</gene>
<dbReference type="InterPro" id="IPR008390">
    <property type="entry name" value="AWPM-19"/>
</dbReference>
<accession>A0A4Y7KD34</accession>
<sequence length="127" mass="13281">MATGNTGRGLISTLLAVISVMYLIVLGLASWSLDKYINGEQHHPHLGGNPATSFMLVFALLASVLGISSVVTGLLHHRVWRSETLGSAASLAIISGAITALTFGLACKEIALGGHRGRRLLGSMESE</sequence>
<dbReference type="PANTHER" id="PTHR33294:SF8">
    <property type="entry name" value="OS02G0731500 PROTEIN"/>
    <property type="match status" value="1"/>
</dbReference>
<keyword evidence="3" id="KW-1185">Reference proteome</keyword>
<feature type="transmembrane region" description="Helical" evidence="1">
    <location>
        <begin position="53"/>
        <end position="75"/>
    </location>
</feature>
<name>A0A4Y7KD34_PAPSO</name>
<proteinExistence type="predicted"/>
<feature type="transmembrane region" description="Helical" evidence="1">
    <location>
        <begin position="12"/>
        <end position="33"/>
    </location>
</feature>
<evidence type="ECO:0000313" key="3">
    <source>
        <dbReference type="Proteomes" id="UP000316621"/>
    </source>
</evidence>
<dbReference type="EMBL" id="CM010721">
    <property type="protein sequence ID" value="RZC70270.1"/>
    <property type="molecule type" value="Genomic_DNA"/>
</dbReference>
<dbReference type="AlphaFoldDB" id="A0A4Y7KD34"/>
<dbReference type="Gramene" id="RZC70270">
    <property type="protein sequence ID" value="RZC70270"/>
    <property type="gene ID" value="C5167_033426"/>
</dbReference>